<dbReference type="InterPro" id="IPR053183">
    <property type="entry name" value="ASL1"/>
</dbReference>
<dbReference type="PANTHER" id="PTHR34154:SF3">
    <property type="entry name" value="ALKALI-SENSITIVE LINKAGE PROTEIN 1"/>
    <property type="match status" value="1"/>
</dbReference>
<dbReference type="SUPFAM" id="SSF51445">
    <property type="entry name" value="(Trans)glycosidases"/>
    <property type="match status" value="1"/>
</dbReference>
<organism evidence="3 4">
    <name type="scientific">Ganoderma sinense ZZ0214-1</name>
    <dbReference type="NCBI Taxonomy" id="1077348"/>
    <lineage>
        <taxon>Eukaryota</taxon>
        <taxon>Fungi</taxon>
        <taxon>Dikarya</taxon>
        <taxon>Basidiomycota</taxon>
        <taxon>Agaricomycotina</taxon>
        <taxon>Agaricomycetes</taxon>
        <taxon>Polyporales</taxon>
        <taxon>Polyporaceae</taxon>
        <taxon>Ganoderma</taxon>
    </lineage>
</organism>
<feature type="chain" id="PRO_5013822639" description="Asl1-like glycosyl hydrolase catalytic domain-containing protein" evidence="1">
    <location>
        <begin position="21"/>
        <end position="272"/>
    </location>
</feature>
<dbReference type="GO" id="GO:0071966">
    <property type="term" value="P:fungal-type cell wall polysaccharide metabolic process"/>
    <property type="evidence" value="ECO:0007669"/>
    <property type="project" value="TreeGrafter"/>
</dbReference>
<name>A0A2G8S564_9APHY</name>
<gene>
    <name evidence="3" type="ORF">GSI_08956</name>
</gene>
<dbReference type="Gene3D" id="3.20.20.80">
    <property type="entry name" value="Glycosidases"/>
    <property type="match status" value="1"/>
</dbReference>
<accession>A0A2G8S564</accession>
<evidence type="ECO:0000259" key="2">
    <source>
        <dbReference type="Pfam" id="PF11790"/>
    </source>
</evidence>
<protein>
    <recommendedName>
        <fullName evidence="2">Asl1-like glycosyl hydrolase catalytic domain-containing protein</fullName>
    </recommendedName>
</protein>
<proteinExistence type="predicted"/>
<reference evidence="3 4" key="1">
    <citation type="journal article" date="2015" name="Sci. Rep.">
        <title>Chromosome-level genome map provides insights into diverse defense mechanisms in the medicinal fungus Ganoderma sinense.</title>
        <authorList>
            <person name="Zhu Y."/>
            <person name="Xu J."/>
            <person name="Sun C."/>
            <person name="Zhou S."/>
            <person name="Xu H."/>
            <person name="Nelson D.R."/>
            <person name="Qian J."/>
            <person name="Song J."/>
            <person name="Luo H."/>
            <person name="Xiang L."/>
            <person name="Li Y."/>
            <person name="Xu Z."/>
            <person name="Ji A."/>
            <person name="Wang L."/>
            <person name="Lu S."/>
            <person name="Hayward A."/>
            <person name="Sun W."/>
            <person name="Li X."/>
            <person name="Schwartz D.C."/>
            <person name="Wang Y."/>
            <person name="Chen S."/>
        </authorList>
    </citation>
    <scope>NUCLEOTIDE SEQUENCE [LARGE SCALE GENOMIC DNA]</scope>
    <source>
        <strain evidence="3 4">ZZ0214-1</strain>
    </source>
</reference>
<dbReference type="InterPro" id="IPR024655">
    <property type="entry name" value="Asl1_glyco_hydro_catalytic"/>
</dbReference>
<feature type="signal peptide" evidence="1">
    <location>
        <begin position="1"/>
        <end position="20"/>
    </location>
</feature>
<dbReference type="GO" id="GO:0009277">
    <property type="term" value="C:fungal-type cell wall"/>
    <property type="evidence" value="ECO:0007669"/>
    <property type="project" value="TreeGrafter"/>
</dbReference>
<dbReference type="PANTHER" id="PTHR34154">
    <property type="entry name" value="ALKALI-SENSITIVE LINKAGE PROTEIN 1"/>
    <property type="match status" value="1"/>
</dbReference>
<dbReference type="AlphaFoldDB" id="A0A2G8S564"/>
<keyword evidence="1" id="KW-0732">Signal</keyword>
<dbReference type="OrthoDB" id="43654at2759"/>
<dbReference type="Proteomes" id="UP000230002">
    <property type="component" value="Unassembled WGS sequence"/>
</dbReference>
<keyword evidence="4" id="KW-1185">Reference proteome</keyword>
<dbReference type="Pfam" id="PF11790">
    <property type="entry name" value="Glyco_hydro_cc"/>
    <property type="match status" value="1"/>
</dbReference>
<comment type="caution">
    <text evidence="3">The sequence shown here is derived from an EMBL/GenBank/DDBJ whole genome shotgun (WGS) entry which is preliminary data.</text>
</comment>
<dbReference type="InterPro" id="IPR017853">
    <property type="entry name" value="GH"/>
</dbReference>
<sequence>MPAFSSIFAALALFTAAAQADKRGLTWTYSSSLTHSRNPGVFNNGDGQVVAIYDYETYAPPSKNGSGGLNFIGMQRCLDCTSSPINQLAARQKQQKWTTVFTLNEPDNSGISPSQAATWYKQNINPLPVKRALPAITSSTDAGKGLDWLQQMVKACTGCNFDYINLHWYGPDFPTFQKYVEQARSKFPNKQIVISEFALQKPPGGQNAQVDFFKQAFAYLDKEAFVQFYFPFVATSPSLLQKNDAAGASFVGTGSCLYDDNGTPSPVGKLML</sequence>
<evidence type="ECO:0000313" key="3">
    <source>
        <dbReference type="EMBL" id="PIL28910.1"/>
    </source>
</evidence>
<evidence type="ECO:0000256" key="1">
    <source>
        <dbReference type="SAM" id="SignalP"/>
    </source>
</evidence>
<evidence type="ECO:0000313" key="4">
    <source>
        <dbReference type="Proteomes" id="UP000230002"/>
    </source>
</evidence>
<feature type="domain" description="Asl1-like glycosyl hydrolase catalytic" evidence="2">
    <location>
        <begin position="38"/>
        <end position="268"/>
    </location>
</feature>
<dbReference type="EMBL" id="AYKW01000023">
    <property type="protein sequence ID" value="PIL28910.1"/>
    <property type="molecule type" value="Genomic_DNA"/>
</dbReference>